<evidence type="ECO:0000256" key="5">
    <source>
        <dbReference type="ARBA" id="ARBA00023004"/>
    </source>
</evidence>
<dbReference type="CDD" id="cd19945">
    <property type="entry name" value="Fer2_BFD"/>
    <property type="match status" value="1"/>
</dbReference>
<keyword evidence="1" id="KW-0813">Transport</keyword>
<dbReference type="KEGG" id="ppha:BVH74_10840"/>
<keyword evidence="6" id="KW-0411">Iron-sulfur</keyword>
<evidence type="ECO:0000256" key="1">
    <source>
        <dbReference type="ARBA" id="ARBA00022448"/>
    </source>
</evidence>
<evidence type="ECO:0000259" key="10">
    <source>
        <dbReference type="Pfam" id="PF04324"/>
    </source>
</evidence>
<dbReference type="Pfam" id="PF04324">
    <property type="entry name" value="Fer2_BFD"/>
    <property type="match status" value="1"/>
</dbReference>
<feature type="domain" description="BFD-like [2Fe-2S]-binding" evidence="10">
    <location>
        <begin position="2"/>
        <end position="51"/>
    </location>
</feature>
<proteinExistence type="inferred from homology"/>
<dbReference type="STRING" id="1931241.BVH74_10840"/>
<dbReference type="GO" id="GO:0051537">
    <property type="term" value="F:2 iron, 2 sulfur cluster binding"/>
    <property type="evidence" value="ECO:0007669"/>
    <property type="project" value="UniProtKB-KW"/>
</dbReference>
<dbReference type="PANTHER" id="PTHR37424:SF1">
    <property type="entry name" value="BACTERIOFERRITIN-ASSOCIATED FERREDOXIN"/>
    <property type="match status" value="1"/>
</dbReference>
<name>A0A1V0B5K4_9GAMM</name>
<dbReference type="PANTHER" id="PTHR37424">
    <property type="entry name" value="BACTERIOFERRITIN-ASSOCIATED FERREDOXIN"/>
    <property type="match status" value="1"/>
</dbReference>
<dbReference type="InterPro" id="IPR041854">
    <property type="entry name" value="BFD-like_2Fe2S-bd_dom_sf"/>
</dbReference>
<dbReference type="InterPro" id="IPR052371">
    <property type="entry name" value="BFD-associated_ferredoxin"/>
</dbReference>
<keyword evidence="4" id="KW-0249">Electron transport</keyword>
<evidence type="ECO:0000256" key="2">
    <source>
        <dbReference type="ARBA" id="ARBA00022714"/>
    </source>
</evidence>
<reference evidence="11 12" key="1">
    <citation type="submission" date="2017-03" db="EMBL/GenBank/DDBJ databases">
        <title>Complete genome sequence of the novel DNRA strain Pseudomonas sp. S-6-2 isolated from Chinese polluted river sediment. Journal of Biotechnology.</title>
        <authorList>
            <person name="Li J."/>
            <person name="Xiang F."/>
            <person name="Wang L."/>
            <person name="Xi L."/>
            <person name="Liu J."/>
        </authorList>
    </citation>
    <scope>NUCLEOTIDE SEQUENCE [LARGE SCALE GENOMIC DNA]</scope>
    <source>
        <strain evidence="11 12">S-6-2</strain>
    </source>
</reference>
<evidence type="ECO:0000313" key="12">
    <source>
        <dbReference type="Proteomes" id="UP000243488"/>
    </source>
</evidence>
<protein>
    <recommendedName>
        <fullName evidence="8">Bacterioferritin-associated ferredoxin</fullName>
    </recommendedName>
</protein>
<comment type="similarity">
    <text evidence="9">Belongs to the Bfd family.</text>
</comment>
<keyword evidence="5" id="KW-0408">Iron</keyword>
<evidence type="ECO:0000256" key="8">
    <source>
        <dbReference type="ARBA" id="ARBA00039386"/>
    </source>
</evidence>
<gene>
    <name evidence="11" type="ORF">BVH74_10840</name>
</gene>
<evidence type="ECO:0000256" key="7">
    <source>
        <dbReference type="ARBA" id="ARBA00034078"/>
    </source>
</evidence>
<evidence type="ECO:0000256" key="6">
    <source>
        <dbReference type="ARBA" id="ARBA00023014"/>
    </source>
</evidence>
<evidence type="ECO:0000256" key="3">
    <source>
        <dbReference type="ARBA" id="ARBA00022723"/>
    </source>
</evidence>
<dbReference type="RefSeq" id="WP_080050084.1">
    <property type="nucleotide sequence ID" value="NZ_CP020100.1"/>
</dbReference>
<evidence type="ECO:0000313" key="11">
    <source>
        <dbReference type="EMBL" id="AQZ95216.1"/>
    </source>
</evidence>
<organism evidence="11 12">
    <name type="scientific">Halopseudomonas phragmitis</name>
    <dbReference type="NCBI Taxonomy" id="1931241"/>
    <lineage>
        <taxon>Bacteria</taxon>
        <taxon>Pseudomonadati</taxon>
        <taxon>Pseudomonadota</taxon>
        <taxon>Gammaproteobacteria</taxon>
        <taxon>Pseudomonadales</taxon>
        <taxon>Pseudomonadaceae</taxon>
        <taxon>Halopseudomonas</taxon>
    </lineage>
</organism>
<comment type="cofactor">
    <cofactor evidence="7">
        <name>[2Fe-2S] cluster</name>
        <dbReference type="ChEBI" id="CHEBI:190135"/>
    </cofactor>
</comment>
<keyword evidence="12" id="KW-1185">Reference proteome</keyword>
<dbReference type="GO" id="GO:0046872">
    <property type="term" value="F:metal ion binding"/>
    <property type="evidence" value="ECO:0007669"/>
    <property type="project" value="UniProtKB-KW"/>
</dbReference>
<dbReference type="EMBL" id="CP020100">
    <property type="protein sequence ID" value="AQZ95216.1"/>
    <property type="molecule type" value="Genomic_DNA"/>
</dbReference>
<evidence type="ECO:0000256" key="9">
    <source>
        <dbReference type="ARBA" id="ARBA00046332"/>
    </source>
</evidence>
<sequence>MYVCLCKGVTDRQIRDAINSGACSMRDLRESLDVASQCGKCGRDCKSLLNETLLAGQAAAMAGDSLWVAA</sequence>
<dbReference type="AlphaFoldDB" id="A0A1V0B5K4"/>
<dbReference type="InterPro" id="IPR007419">
    <property type="entry name" value="BFD-like_2Fe2S-bd_dom"/>
</dbReference>
<keyword evidence="2" id="KW-0001">2Fe-2S</keyword>
<dbReference type="Proteomes" id="UP000243488">
    <property type="component" value="Chromosome"/>
</dbReference>
<evidence type="ECO:0000256" key="4">
    <source>
        <dbReference type="ARBA" id="ARBA00022982"/>
    </source>
</evidence>
<accession>A0A1V0B5K4</accession>
<dbReference type="Gene3D" id="1.10.10.1100">
    <property type="entry name" value="BFD-like [2Fe-2S]-binding domain"/>
    <property type="match status" value="1"/>
</dbReference>
<keyword evidence="3" id="KW-0479">Metal-binding</keyword>